<keyword evidence="3" id="KW-0378">Hydrolase</keyword>
<evidence type="ECO:0000256" key="4">
    <source>
        <dbReference type="ARBA" id="ARBA00022833"/>
    </source>
</evidence>
<feature type="chain" id="PRO_5026996476" description="Metallo-beta-lactamase domain-containing protein" evidence="5">
    <location>
        <begin position="25"/>
        <end position="280"/>
    </location>
</feature>
<dbReference type="SMART" id="SM00849">
    <property type="entry name" value="Lactamase_B"/>
    <property type="match status" value="1"/>
</dbReference>
<dbReference type="InterPro" id="IPR001279">
    <property type="entry name" value="Metallo-B-lactamas"/>
</dbReference>
<dbReference type="InterPro" id="IPR036866">
    <property type="entry name" value="RibonucZ/Hydroxyglut_hydro"/>
</dbReference>
<dbReference type="CDD" id="cd07729">
    <property type="entry name" value="AHL_lactonase_MBL-fold"/>
    <property type="match status" value="1"/>
</dbReference>
<dbReference type="Proteomes" id="UP000501534">
    <property type="component" value="Chromosome"/>
</dbReference>
<reference evidence="7 8" key="1">
    <citation type="submission" date="2020-04" db="EMBL/GenBank/DDBJ databases">
        <title>Usitatibacter rugosus gen. nov., sp. nov. and Usitatibacter palustris sp. nov., novel members of Usitatibacteraceae fam. nov. within the order Nitrosomonadales isolated from soil.</title>
        <authorList>
            <person name="Huber K.J."/>
            <person name="Neumann-Schaal M."/>
            <person name="Geppert A."/>
            <person name="Luckner M."/>
            <person name="Wanner G."/>
            <person name="Overmann J."/>
        </authorList>
    </citation>
    <scope>NUCLEOTIDE SEQUENCE [LARGE SCALE GENOMIC DNA]</scope>
    <source>
        <strain evidence="7 8">0125_3</strain>
    </source>
</reference>
<dbReference type="GO" id="GO:0016787">
    <property type="term" value="F:hydrolase activity"/>
    <property type="evidence" value="ECO:0007669"/>
    <property type="project" value="UniProtKB-KW"/>
</dbReference>
<organism evidence="7 8">
    <name type="scientific">Usitatibacter rugosus</name>
    <dbReference type="NCBI Taxonomy" id="2732067"/>
    <lineage>
        <taxon>Bacteria</taxon>
        <taxon>Pseudomonadati</taxon>
        <taxon>Pseudomonadota</taxon>
        <taxon>Betaproteobacteria</taxon>
        <taxon>Nitrosomonadales</taxon>
        <taxon>Usitatibacteraceae</taxon>
        <taxon>Usitatibacter</taxon>
    </lineage>
</organism>
<evidence type="ECO:0000259" key="6">
    <source>
        <dbReference type="SMART" id="SM00849"/>
    </source>
</evidence>
<accession>A0A6M4GVL7</accession>
<evidence type="ECO:0000313" key="8">
    <source>
        <dbReference type="Proteomes" id="UP000501534"/>
    </source>
</evidence>
<dbReference type="Gene3D" id="3.60.15.10">
    <property type="entry name" value="Ribonuclease Z/Hydroxyacylglutathione hydrolase-like"/>
    <property type="match status" value="1"/>
</dbReference>
<dbReference type="PANTHER" id="PTHR42978:SF3">
    <property type="entry name" value="BLR3078 PROTEIN"/>
    <property type="match status" value="1"/>
</dbReference>
<dbReference type="InterPro" id="IPR051013">
    <property type="entry name" value="MBL_superfamily_lactonases"/>
</dbReference>
<gene>
    <name evidence="7" type="ORF">DSM104443_02299</name>
</gene>
<dbReference type="EMBL" id="CP053069">
    <property type="protein sequence ID" value="QJR11226.1"/>
    <property type="molecule type" value="Genomic_DNA"/>
</dbReference>
<dbReference type="KEGG" id="uru:DSM104443_02299"/>
<protein>
    <recommendedName>
        <fullName evidence="6">Metallo-beta-lactamase domain-containing protein</fullName>
    </recommendedName>
</protein>
<evidence type="ECO:0000256" key="3">
    <source>
        <dbReference type="ARBA" id="ARBA00022801"/>
    </source>
</evidence>
<keyword evidence="2" id="KW-0479">Metal-binding</keyword>
<keyword evidence="5" id="KW-0732">Signal</keyword>
<proteinExistence type="inferred from homology"/>
<dbReference type="PROSITE" id="PS51257">
    <property type="entry name" value="PROKAR_LIPOPROTEIN"/>
    <property type="match status" value="1"/>
</dbReference>
<evidence type="ECO:0000256" key="1">
    <source>
        <dbReference type="ARBA" id="ARBA00007749"/>
    </source>
</evidence>
<feature type="signal peptide" evidence="5">
    <location>
        <begin position="1"/>
        <end position="24"/>
    </location>
</feature>
<dbReference type="SUPFAM" id="SSF56281">
    <property type="entry name" value="Metallo-hydrolase/oxidoreductase"/>
    <property type="match status" value="1"/>
</dbReference>
<feature type="domain" description="Metallo-beta-lactamase" evidence="6">
    <location>
        <begin position="58"/>
        <end position="264"/>
    </location>
</feature>
<keyword evidence="8" id="KW-1185">Reference proteome</keyword>
<name>A0A6M4GVL7_9PROT</name>
<dbReference type="Pfam" id="PF00753">
    <property type="entry name" value="Lactamase_B"/>
    <property type="match status" value="1"/>
</dbReference>
<comment type="similarity">
    <text evidence="1">Belongs to the metallo-beta-lactamase superfamily.</text>
</comment>
<evidence type="ECO:0000256" key="2">
    <source>
        <dbReference type="ARBA" id="ARBA00022723"/>
    </source>
</evidence>
<sequence>MKALITSAVLLLLAACASTEPKQAAVERMYVISCGENHTKDLSRWTPGENVGKAHVFGDYCYLIKHAKGWMLWDTGIADRIAALPHGMPNAQGTITAFMQTPLSESLKQIGVAPADIGYFAMSHSHGDHSGNANLFPASTIYMQQTEYDALFGPDAAKSGLPLANFEKLKGSKFVRLTGDQDVFGDGSVVIKSTPGHTPGHQSLLVRLPKRGPVLLTGDLVHLLYSWDNNIVPGFNYDVAQTKRSLEEMKAYAKATGAQVWVNHDKEQHAAIPKAPAYVE</sequence>
<dbReference type="AlphaFoldDB" id="A0A6M4GVL7"/>
<keyword evidence="4" id="KW-0862">Zinc</keyword>
<evidence type="ECO:0000313" key="7">
    <source>
        <dbReference type="EMBL" id="QJR11226.1"/>
    </source>
</evidence>
<dbReference type="PANTHER" id="PTHR42978">
    <property type="entry name" value="QUORUM-QUENCHING LACTONASE YTNP-RELATED-RELATED"/>
    <property type="match status" value="1"/>
</dbReference>
<dbReference type="GO" id="GO:0046872">
    <property type="term" value="F:metal ion binding"/>
    <property type="evidence" value="ECO:0007669"/>
    <property type="project" value="UniProtKB-KW"/>
</dbReference>
<dbReference type="RefSeq" id="WP_171092398.1">
    <property type="nucleotide sequence ID" value="NZ_CP053069.1"/>
</dbReference>
<evidence type="ECO:0000256" key="5">
    <source>
        <dbReference type="SAM" id="SignalP"/>
    </source>
</evidence>